<feature type="domain" description="C2H2-type" evidence="12">
    <location>
        <begin position="458"/>
        <end position="485"/>
    </location>
</feature>
<feature type="domain" description="C2H2-type" evidence="12">
    <location>
        <begin position="234"/>
        <end position="261"/>
    </location>
</feature>
<dbReference type="InterPro" id="IPR013087">
    <property type="entry name" value="Znf_C2H2_type"/>
</dbReference>
<dbReference type="CDD" id="cd07765">
    <property type="entry name" value="KRAB_A-box"/>
    <property type="match status" value="1"/>
</dbReference>
<dbReference type="PROSITE" id="PS50805">
    <property type="entry name" value="KRAB"/>
    <property type="match status" value="1"/>
</dbReference>
<evidence type="ECO:0000256" key="1">
    <source>
        <dbReference type="ARBA" id="ARBA00004123"/>
    </source>
</evidence>
<dbReference type="SMART" id="SM00349">
    <property type="entry name" value="KRAB"/>
    <property type="match status" value="1"/>
</dbReference>
<dbReference type="PANTHER" id="PTHR19818">
    <property type="entry name" value="ZINC FINGER PROTEIN ZIC AND GLI"/>
    <property type="match status" value="1"/>
</dbReference>
<evidence type="ECO:0000256" key="5">
    <source>
        <dbReference type="ARBA" id="ARBA00022771"/>
    </source>
</evidence>
<evidence type="ECO:0000256" key="11">
    <source>
        <dbReference type="PROSITE-ProRule" id="PRU00042"/>
    </source>
</evidence>
<evidence type="ECO:0000259" key="13">
    <source>
        <dbReference type="PROSITE" id="PS50805"/>
    </source>
</evidence>
<organism evidence="14 15">
    <name type="scientific">Apodemus speciosus</name>
    <name type="common">Large Japanese field mouse</name>
    <dbReference type="NCBI Taxonomy" id="105296"/>
    <lineage>
        <taxon>Eukaryota</taxon>
        <taxon>Metazoa</taxon>
        <taxon>Chordata</taxon>
        <taxon>Craniata</taxon>
        <taxon>Vertebrata</taxon>
        <taxon>Euteleostomi</taxon>
        <taxon>Mammalia</taxon>
        <taxon>Eutheria</taxon>
        <taxon>Euarchontoglires</taxon>
        <taxon>Glires</taxon>
        <taxon>Rodentia</taxon>
        <taxon>Myomorpha</taxon>
        <taxon>Muroidea</taxon>
        <taxon>Muridae</taxon>
        <taxon>Murinae</taxon>
        <taxon>Apodemus</taxon>
    </lineage>
</organism>
<feature type="domain" description="C2H2-type" evidence="12">
    <location>
        <begin position="374"/>
        <end position="401"/>
    </location>
</feature>
<dbReference type="InterPro" id="IPR050329">
    <property type="entry name" value="GLI_C2H2-zinc-finger"/>
</dbReference>
<evidence type="ECO:0000256" key="3">
    <source>
        <dbReference type="ARBA" id="ARBA00022723"/>
    </source>
</evidence>
<dbReference type="SUPFAM" id="SSF57667">
    <property type="entry name" value="beta-beta-alpha zinc fingers"/>
    <property type="match status" value="5"/>
</dbReference>
<keyword evidence="9" id="KW-0804">Transcription</keyword>
<name>A0ABQ0EQR2_APOSI</name>
<feature type="domain" description="C2H2-type" evidence="12">
    <location>
        <begin position="402"/>
        <end position="429"/>
    </location>
</feature>
<dbReference type="Pfam" id="PF00096">
    <property type="entry name" value="zf-C2H2"/>
    <property type="match status" value="7"/>
</dbReference>
<evidence type="ECO:0000256" key="2">
    <source>
        <dbReference type="ARBA" id="ARBA00006991"/>
    </source>
</evidence>
<dbReference type="PROSITE" id="PS50157">
    <property type="entry name" value="ZINC_FINGER_C2H2_2"/>
    <property type="match status" value="9"/>
</dbReference>
<dbReference type="PROSITE" id="PS00028">
    <property type="entry name" value="ZINC_FINGER_C2H2_1"/>
    <property type="match status" value="9"/>
</dbReference>
<evidence type="ECO:0000256" key="9">
    <source>
        <dbReference type="ARBA" id="ARBA00023163"/>
    </source>
</evidence>
<dbReference type="SUPFAM" id="SSF109640">
    <property type="entry name" value="KRAB domain (Kruppel-associated box)"/>
    <property type="match status" value="1"/>
</dbReference>
<dbReference type="Proteomes" id="UP001623349">
    <property type="component" value="Unassembled WGS sequence"/>
</dbReference>
<evidence type="ECO:0000256" key="4">
    <source>
        <dbReference type="ARBA" id="ARBA00022737"/>
    </source>
</evidence>
<comment type="caution">
    <text evidence="14">The sequence shown here is derived from an EMBL/GenBank/DDBJ whole genome shotgun (WGS) entry which is preliminary data.</text>
</comment>
<comment type="subcellular location">
    <subcellularLocation>
        <location evidence="1">Nucleus</location>
    </subcellularLocation>
</comment>
<dbReference type="PANTHER" id="PTHR19818:SF158">
    <property type="entry name" value="C2H2-TYPE DOMAIN-CONTAINING PROTEIN-RELATED"/>
    <property type="match status" value="1"/>
</dbReference>
<dbReference type="Gene3D" id="6.10.140.140">
    <property type="match status" value="1"/>
</dbReference>
<evidence type="ECO:0000313" key="14">
    <source>
        <dbReference type="EMBL" id="GAB1289223.1"/>
    </source>
</evidence>
<reference evidence="14 15" key="1">
    <citation type="submission" date="2024-08" db="EMBL/GenBank/DDBJ databases">
        <title>The draft genome of Apodemus speciosus.</title>
        <authorList>
            <person name="Nabeshima K."/>
            <person name="Suzuki S."/>
            <person name="Onuma M."/>
        </authorList>
    </citation>
    <scope>NUCLEOTIDE SEQUENCE [LARGE SCALE GENOMIC DNA]</scope>
    <source>
        <strain evidence="14">IB14-021</strain>
    </source>
</reference>
<keyword evidence="15" id="KW-1185">Reference proteome</keyword>
<keyword evidence="7" id="KW-0805">Transcription regulation</keyword>
<dbReference type="SMART" id="SM00355">
    <property type="entry name" value="ZnF_C2H2"/>
    <property type="match status" value="9"/>
</dbReference>
<dbReference type="EMBL" id="BAAFST010000004">
    <property type="protein sequence ID" value="GAB1289223.1"/>
    <property type="molecule type" value="Genomic_DNA"/>
</dbReference>
<evidence type="ECO:0000256" key="10">
    <source>
        <dbReference type="ARBA" id="ARBA00023242"/>
    </source>
</evidence>
<keyword evidence="4" id="KW-0677">Repeat</keyword>
<evidence type="ECO:0000256" key="8">
    <source>
        <dbReference type="ARBA" id="ARBA00023125"/>
    </source>
</evidence>
<keyword evidence="5 11" id="KW-0863">Zinc-finger</keyword>
<feature type="domain" description="C2H2-type" evidence="12">
    <location>
        <begin position="262"/>
        <end position="289"/>
    </location>
</feature>
<evidence type="ECO:0000256" key="6">
    <source>
        <dbReference type="ARBA" id="ARBA00022833"/>
    </source>
</evidence>
<accession>A0ABQ0EQR2</accession>
<dbReference type="InterPro" id="IPR001909">
    <property type="entry name" value="KRAB"/>
</dbReference>
<protein>
    <submittedName>
        <fullName evidence="14">Zinc finger protein 534</fullName>
    </submittedName>
</protein>
<evidence type="ECO:0000259" key="12">
    <source>
        <dbReference type="PROSITE" id="PS50157"/>
    </source>
</evidence>
<proteinExistence type="inferred from homology"/>
<dbReference type="Pfam" id="PF16622">
    <property type="entry name" value="zf-C2H2_11"/>
    <property type="match status" value="1"/>
</dbReference>
<sequence>MVSICSDKTQVTTNLNQGFEEKATESQGSRPICEISRRVPIFETGRRTTKRMSASLVNTPQGLLTFKDVALNFSLEEWKCLSFAQRELYMDVMMENYNNLLFVENRLICGKLGKVLDQDRECIVQEPVKIPEKSSKCNGLSGMINESTQSTPYKTNDRGVALQSSNLKRHKTGKTREVSKYNDFVKCSNECTLVSVNHGTRIGKQEHNNTEFDIGFVPKHKLMKKQNNNGKKLYKCSECDKCFSHIKTLRCHQRIHTGEKLYKCTECDRCFTHKGHFNKHQKIHTGEKSYKCSECDKCFTEKVTLRIHQQIHTGEKPYKCSKCDKCFTQQSNRSKHERIHTGEKPYTCTECDKCFAEKDTLRIHQRIHTGEKPYKCSECDKCFTQQSHWTNHERIHTGEKPYKCSECSKCFTDKSSLRSHQINHTGEKPYKCSECDKCFTQQSHRSRHQRIHTGEKPHKCSECDKCFTDKGSLSRHQKIHTREKPKNVVNLTNALPQNTI</sequence>
<gene>
    <name evidence="14" type="ORF">APTSU1_000445300</name>
</gene>
<keyword evidence="6" id="KW-0862">Zinc</keyword>
<feature type="domain" description="C2H2-type" evidence="12">
    <location>
        <begin position="346"/>
        <end position="373"/>
    </location>
</feature>
<evidence type="ECO:0000256" key="7">
    <source>
        <dbReference type="ARBA" id="ARBA00023015"/>
    </source>
</evidence>
<feature type="domain" description="C2H2-type" evidence="12">
    <location>
        <begin position="430"/>
        <end position="457"/>
    </location>
</feature>
<keyword evidence="8" id="KW-0238">DNA-binding</keyword>
<keyword evidence="10" id="KW-0539">Nucleus</keyword>
<dbReference type="InterPro" id="IPR036051">
    <property type="entry name" value="KRAB_dom_sf"/>
</dbReference>
<feature type="domain" description="C2H2-type" evidence="12">
    <location>
        <begin position="318"/>
        <end position="345"/>
    </location>
</feature>
<feature type="domain" description="KRAB" evidence="13">
    <location>
        <begin position="64"/>
        <end position="135"/>
    </location>
</feature>
<keyword evidence="3" id="KW-0479">Metal-binding</keyword>
<feature type="domain" description="C2H2-type" evidence="12">
    <location>
        <begin position="290"/>
        <end position="317"/>
    </location>
</feature>
<dbReference type="Gene3D" id="3.30.160.60">
    <property type="entry name" value="Classic Zinc Finger"/>
    <property type="match status" value="9"/>
</dbReference>
<evidence type="ECO:0000313" key="15">
    <source>
        <dbReference type="Proteomes" id="UP001623349"/>
    </source>
</evidence>
<comment type="similarity">
    <text evidence="2">Belongs to the krueppel C2H2-type zinc-finger protein family.</text>
</comment>
<dbReference type="Pfam" id="PF01352">
    <property type="entry name" value="KRAB"/>
    <property type="match status" value="1"/>
</dbReference>
<dbReference type="InterPro" id="IPR036236">
    <property type="entry name" value="Znf_C2H2_sf"/>
</dbReference>
<dbReference type="InterPro" id="IPR041697">
    <property type="entry name" value="Znf-C2H2_11"/>
</dbReference>